<reference evidence="1" key="1">
    <citation type="journal article" date="2023" name="Mol. Phylogenet. Evol.">
        <title>Genome-scale phylogeny and comparative genomics of the fungal order Sordariales.</title>
        <authorList>
            <person name="Hensen N."/>
            <person name="Bonometti L."/>
            <person name="Westerberg I."/>
            <person name="Brannstrom I.O."/>
            <person name="Guillou S."/>
            <person name="Cros-Aarteil S."/>
            <person name="Calhoun S."/>
            <person name="Haridas S."/>
            <person name="Kuo A."/>
            <person name="Mondo S."/>
            <person name="Pangilinan J."/>
            <person name="Riley R."/>
            <person name="LaButti K."/>
            <person name="Andreopoulos B."/>
            <person name="Lipzen A."/>
            <person name="Chen C."/>
            <person name="Yan M."/>
            <person name="Daum C."/>
            <person name="Ng V."/>
            <person name="Clum A."/>
            <person name="Steindorff A."/>
            <person name="Ohm R.A."/>
            <person name="Martin F."/>
            <person name="Silar P."/>
            <person name="Natvig D.O."/>
            <person name="Lalanne C."/>
            <person name="Gautier V."/>
            <person name="Ament-Velasquez S.L."/>
            <person name="Kruys A."/>
            <person name="Hutchinson M.I."/>
            <person name="Powell A.J."/>
            <person name="Barry K."/>
            <person name="Miller A.N."/>
            <person name="Grigoriev I.V."/>
            <person name="Debuchy R."/>
            <person name="Gladieux P."/>
            <person name="Hiltunen Thoren M."/>
            <person name="Johannesson H."/>
        </authorList>
    </citation>
    <scope>NUCLEOTIDE SEQUENCE</scope>
    <source>
        <strain evidence="1">CBS 118394</strain>
    </source>
</reference>
<gene>
    <name evidence="1" type="ORF">B0H66DRAFT_525337</name>
</gene>
<sequence length="250" mass="27880">MTKAKTFEEVVTNMAQVLSAARVPCVLWGHCLLNVHGVPSIISSIDFVVRDDCLDAGAEALGRVDSLEPCPDSSTCPKSSPTRPSPPPTFHAHLKNSELIAGLYLQSETLWFLAPLDGERLLHPVEAELPSEFILASDQAVLPPRRPGWGWGFFESSGDAVIVPRSYVLLEAFLRLYARDWGKPIGAVAMPLIGYMEEYVDNDGFLDAQLLQEPLRTFYAELHRGQMQRPLREWSQELRTALGYYPQLNT</sequence>
<protein>
    <submittedName>
        <fullName evidence="1">Uncharacterized protein</fullName>
    </submittedName>
</protein>
<dbReference type="AlphaFoldDB" id="A0AAE0LYF4"/>
<dbReference type="EMBL" id="JAUEDM010000009">
    <property type="protein sequence ID" value="KAK3312318.1"/>
    <property type="molecule type" value="Genomic_DNA"/>
</dbReference>
<dbReference type="Proteomes" id="UP001283341">
    <property type="component" value="Unassembled WGS sequence"/>
</dbReference>
<comment type="caution">
    <text evidence="1">The sequence shown here is derived from an EMBL/GenBank/DDBJ whole genome shotgun (WGS) entry which is preliminary data.</text>
</comment>
<reference evidence="1" key="2">
    <citation type="submission" date="2023-06" db="EMBL/GenBank/DDBJ databases">
        <authorList>
            <consortium name="Lawrence Berkeley National Laboratory"/>
            <person name="Haridas S."/>
            <person name="Hensen N."/>
            <person name="Bonometti L."/>
            <person name="Westerberg I."/>
            <person name="Brannstrom I.O."/>
            <person name="Guillou S."/>
            <person name="Cros-Aarteil S."/>
            <person name="Calhoun S."/>
            <person name="Kuo A."/>
            <person name="Mondo S."/>
            <person name="Pangilinan J."/>
            <person name="Riley R."/>
            <person name="Labutti K."/>
            <person name="Andreopoulos B."/>
            <person name="Lipzen A."/>
            <person name="Chen C."/>
            <person name="Yanf M."/>
            <person name="Daum C."/>
            <person name="Ng V."/>
            <person name="Clum A."/>
            <person name="Steindorff A."/>
            <person name="Ohm R."/>
            <person name="Martin F."/>
            <person name="Silar P."/>
            <person name="Natvig D."/>
            <person name="Lalanne C."/>
            <person name="Gautier V."/>
            <person name="Ament-Velasquez S.L."/>
            <person name="Kruys A."/>
            <person name="Hutchinson M.I."/>
            <person name="Powell A.J."/>
            <person name="Barry K."/>
            <person name="Miller A.N."/>
            <person name="Grigoriev I.V."/>
            <person name="Debuchy R."/>
            <person name="Gladieux P."/>
            <person name="Thoren M.H."/>
            <person name="Johannesson H."/>
        </authorList>
    </citation>
    <scope>NUCLEOTIDE SEQUENCE</scope>
    <source>
        <strain evidence="1">CBS 118394</strain>
    </source>
</reference>
<name>A0AAE0LYF4_9PEZI</name>
<accession>A0AAE0LYF4</accession>
<keyword evidence="2" id="KW-1185">Reference proteome</keyword>
<evidence type="ECO:0000313" key="2">
    <source>
        <dbReference type="Proteomes" id="UP001283341"/>
    </source>
</evidence>
<proteinExistence type="predicted"/>
<evidence type="ECO:0000313" key="1">
    <source>
        <dbReference type="EMBL" id="KAK3312318.1"/>
    </source>
</evidence>
<organism evidence="1 2">
    <name type="scientific">Apodospora peruviana</name>
    <dbReference type="NCBI Taxonomy" id="516989"/>
    <lineage>
        <taxon>Eukaryota</taxon>
        <taxon>Fungi</taxon>
        <taxon>Dikarya</taxon>
        <taxon>Ascomycota</taxon>
        <taxon>Pezizomycotina</taxon>
        <taxon>Sordariomycetes</taxon>
        <taxon>Sordariomycetidae</taxon>
        <taxon>Sordariales</taxon>
        <taxon>Lasiosphaeriaceae</taxon>
        <taxon>Apodospora</taxon>
    </lineage>
</organism>